<keyword evidence="1" id="KW-0472">Membrane</keyword>
<reference evidence="2" key="1">
    <citation type="submission" date="2022-05" db="EMBL/GenBank/DDBJ databases">
        <title>The Musa troglodytarum L. genome provides insights into the mechanism of non-climacteric behaviour and enrichment of carotenoids.</title>
        <authorList>
            <person name="Wang J."/>
        </authorList>
    </citation>
    <scope>NUCLEOTIDE SEQUENCE</scope>
    <source>
        <tissue evidence="2">Leaf</tissue>
    </source>
</reference>
<name>A0A9E7FSL5_9LILI</name>
<dbReference type="OrthoDB" id="773719at2759"/>
<protein>
    <submittedName>
        <fullName evidence="2">Uncharacterized protein</fullName>
    </submittedName>
</protein>
<sequence length="159" mass="17988">MRASSLNSRMILEGLQPCPPPRPPVCRRLAHHGRSVARACIRAAPCEEDGADDHGDLQRGNLDTKMPMPGKRLRKVKVMMEADEPSPERIEWNQRYCHKLFESNYCEVLGLLDFDPPVERSTMAVGFTVMVTLCLPVPVLVVMLHFVDAVHQILRQDCE</sequence>
<dbReference type="EMBL" id="CP097506">
    <property type="protein sequence ID" value="URD99228.1"/>
    <property type="molecule type" value="Genomic_DNA"/>
</dbReference>
<keyword evidence="3" id="KW-1185">Reference proteome</keyword>
<accession>A0A9E7FSL5</accession>
<dbReference type="Proteomes" id="UP001055439">
    <property type="component" value="Chromosome 4"/>
</dbReference>
<evidence type="ECO:0000313" key="3">
    <source>
        <dbReference type="Proteomes" id="UP001055439"/>
    </source>
</evidence>
<keyword evidence="1" id="KW-1133">Transmembrane helix</keyword>
<gene>
    <name evidence="2" type="ORF">MUK42_25409</name>
</gene>
<keyword evidence="1" id="KW-0812">Transmembrane</keyword>
<proteinExistence type="predicted"/>
<dbReference type="AlphaFoldDB" id="A0A9E7FSL5"/>
<evidence type="ECO:0000256" key="1">
    <source>
        <dbReference type="SAM" id="Phobius"/>
    </source>
</evidence>
<evidence type="ECO:0000313" key="2">
    <source>
        <dbReference type="EMBL" id="URD99228.1"/>
    </source>
</evidence>
<feature type="transmembrane region" description="Helical" evidence="1">
    <location>
        <begin position="124"/>
        <end position="147"/>
    </location>
</feature>
<organism evidence="2 3">
    <name type="scientific">Musa troglodytarum</name>
    <name type="common">fe'i banana</name>
    <dbReference type="NCBI Taxonomy" id="320322"/>
    <lineage>
        <taxon>Eukaryota</taxon>
        <taxon>Viridiplantae</taxon>
        <taxon>Streptophyta</taxon>
        <taxon>Embryophyta</taxon>
        <taxon>Tracheophyta</taxon>
        <taxon>Spermatophyta</taxon>
        <taxon>Magnoliopsida</taxon>
        <taxon>Liliopsida</taxon>
        <taxon>Zingiberales</taxon>
        <taxon>Musaceae</taxon>
        <taxon>Musa</taxon>
    </lineage>
</organism>